<reference evidence="2 3" key="1">
    <citation type="submission" date="2015-10" db="EMBL/GenBank/DDBJ databases">
        <title>Full genome of DAOMC 229536 Phialocephala scopiformis, a fungal endophyte of spruce producing the potent anti-insectan compound rugulosin.</title>
        <authorList>
            <consortium name="DOE Joint Genome Institute"/>
            <person name="Walker A.K."/>
            <person name="Frasz S.L."/>
            <person name="Seifert K.A."/>
            <person name="Miller J.D."/>
            <person name="Mondo S.J."/>
            <person name="Labutti K."/>
            <person name="Lipzen A."/>
            <person name="Dockter R."/>
            <person name="Kennedy M."/>
            <person name="Grigoriev I.V."/>
            <person name="Spatafora J.W."/>
        </authorList>
    </citation>
    <scope>NUCLEOTIDE SEQUENCE [LARGE SCALE GENOMIC DNA]</scope>
    <source>
        <strain evidence="2 3">CBS 120377</strain>
    </source>
</reference>
<dbReference type="KEGG" id="psco:LY89DRAFT_607592"/>
<dbReference type="EMBL" id="KQ947406">
    <property type="protein sequence ID" value="KUJ22769.1"/>
    <property type="molecule type" value="Genomic_DNA"/>
</dbReference>
<dbReference type="GeneID" id="28820191"/>
<evidence type="ECO:0000313" key="2">
    <source>
        <dbReference type="EMBL" id="KUJ22769.1"/>
    </source>
</evidence>
<evidence type="ECO:0000313" key="3">
    <source>
        <dbReference type="Proteomes" id="UP000070700"/>
    </source>
</evidence>
<dbReference type="InterPro" id="IPR005197">
    <property type="entry name" value="Glyco_hydro_71"/>
</dbReference>
<feature type="chain" id="PRO_5008268576" evidence="1">
    <location>
        <begin position="26"/>
        <end position="440"/>
    </location>
</feature>
<dbReference type="Gene3D" id="3.20.20.80">
    <property type="entry name" value="Glycosidases"/>
    <property type="match status" value="1"/>
</dbReference>
<accession>A0A194XRU3</accession>
<dbReference type="AlphaFoldDB" id="A0A194XRU3"/>
<keyword evidence="3" id="KW-1185">Reference proteome</keyword>
<sequence length="440" mass="47322">MAANMKLSFSSLLWLALQTASVCQAQKYAFAHVVVGNTAAHTQATWANDISLAQACGIDAFALNMGYPDSNIPTQVANAFAAAEANDGGSFKLFFAFDYLGGGEVWPATGSNSVVSYLTEYKSSTAYFNYNSLPFVSTFEGTGNIADWAPGGAIRSQGDVYFVPDWSSLGTGGIAPYLDNIQGFFNWGMWPNGASNMTDAGDVAWQQAIGTGKTYMMGVSPWFFHSASGGTDWVWRGDDLWADRWAETLVVAPEFVQIVTWNDFGEAHYIGPIYSDSEIAAGSAVYVDNMPHESWRDFIPYYIAMFKGSSFDISRDQMQYWYHPAPTAGGSTCGVVGNNADQGQTELSPDLVVEDGVFFSALLSSAAQVHVQIGTNAVTVYNGSEGINHWSQPFNGQTGVPTFSVVRDGITVNSGTGLEITSTTTLSNGCTNYNAWVGSF</sequence>
<proteinExistence type="predicted"/>
<protein>
    <submittedName>
        <fullName evidence="2">Putative glucan endo-1,3-alpha-glucosidase agn1</fullName>
    </submittedName>
</protein>
<dbReference type="OrthoDB" id="1046782at2759"/>
<dbReference type="CDD" id="cd11577">
    <property type="entry name" value="GH71"/>
    <property type="match status" value="1"/>
</dbReference>
<dbReference type="Pfam" id="PF03659">
    <property type="entry name" value="Glyco_hydro_71"/>
    <property type="match status" value="1"/>
</dbReference>
<keyword evidence="1" id="KW-0732">Signal</keyword>
<name>A0A194XRU3_MOLSC</name>
<dbReference type="RefSeq" id="XP_018077124.1">
    <property type="nucleotide sequence ID" value="XM_018210465.1"/>
</dbReference>
<organism evidence="2 3">
    <name type="scientific">Mollisia scopiformis</name>
    <name type="common">Conifer needle endophyte fungus</name>
    <name type="synonym">Phialocephala scopiformis</name>
    <dbReference type="NCBI Taxonomy" id="149040"/>
    <lineage>
        <taxon>Eukaryota</taxon>
        <taxon>Fungi</taxon>
        <taxon>Dikarya</taxon>
        <taxon>Ascomycota</taxon>
        <taxon>Pezizomycotina</taxon>
        <taxon>Leotiomycetes</taxon>
        <taxon>Helotiales</taxon>
        <taxon>Mollisiaceae</taxon>
        <taxon>Mollisia</taxon>
    </lineage>
</organism>
<feature type="signal peptide" evidence="1">
    <location>
        <begin position="1"/>
        <end position="25"/>
    </location>
</feature>
<dbReference type="Proteomes" id="UP000070700">
    <property type="component" value="Unassembled WGS sequence"/>
</dbReference>
<dbReference type="InParanoid" id="A0A194XRU3"/>
<evidence type="ECO:0000256" key="1">
    <source>
        <dbReference type="SAM" id="SignalP"/>
    </source>
</evidence>
<gene>
    <name evidence="2" type="ORF">LY89DRAFT_607592</name>
</gene>
<dbReference type="GO" id="GO:0051118">
    <property type="term" value="F:glucan endo-1,3-alpha-glucosidase activity"/>
    <property type="evidence" value="ECO:0007669"/>
    <property type="project" value="InterPro"/>
</dbReference>